<dbReference type="AlphaFoldDB" id="A0A448Z9P3"/>
<name>A0A448Z9P3_9STRA</name>
<evidence type="ECO:0000313" key="2">
    <source>
        <dbReference type="EMBL" id="VEU38787.1"/>
    </source>
</evidence>
<accession>A0A448Z9P3</accession>
<feature type="region of interest" description="Disordered" evidence="1">
    <location>
        <begin position="1"/>
        <end position="30"/>
    </location>
</feature>
<feature type="compositionally biased region" description="Low complexity" evidence="1">
    <location>
        <begin position="1"/>
        <end position="13"/>
    </location>
</feature>
<reference evidence="2 3" key="1">
    <citation type="submission" date="2019-01" db="EMBL/GenBank/DDBJ databases">
        <authorList>
            <person name="Ferrante I. M."/>
        </authorList>
    </citation>
    <scope>NUCLEOTIDE SEQUENCE [LARGE SCALE GENOMIC DNA]</scope>
    <source>
        <strain evidence="2 3">B856</strain>
    </source>
</reference>
<proteinExistence type="predicted"/>
<keyword evidence="3" id="KW-1185">Reference proteome</keyword>
<evidence type="ECO:0000256" key="1">
    <source>
        <dbReference type="SAM" id="MobiDB-lite"/>
    </source>
</evidence>
<gene>
    <name evidence="2" type="ORF">PSNMU_V1.4_AUG-EV-PASAV3_0056190</name>
</gene>
<dbReference type="OrthoDB" id="10454708at2759"/>
<organism evidence="2 3">
    <name type="scientific">Pseudo-nitzschia multistriata</name>
    <dbReference type="NCBI Taxonomy" id="183589"/>
    <lineage>
        <taxon>Eukaryota</taxon>
        <taxon>Sar</taxon>
        <taxon>Stramenopiles</taxon>
        <taxon>Ochrophyta</taxon>
        <taxon>Bacillariophyta</taxon>
        <taxon>Bacillariophyceae</taxon>
        <taxon>Bacillariophycidae</taxon>
        <taxon>Bacillariales</taxon>
        <taxon>Bacillariaceae</taxon>
        <taxon>Pseudo-nitzschia</taxon>
    </lineage>
</organism>
<dbReference type="Proteomes" id="UP000291116">
    <property type="component" value="Unassembled WGS sequence"/>
</dbReference>
<sequence length="189" mass="20579">MPKGKVAKTSSSSAKRKKPSREKTSGGNAAQTVLNVVGTIANQSGSNATPRDKVVAYAKIEGVIGTSTFANALTKLRKQELIILSPKVITITEKGMDQADTTEISGGTNEDYQKKRIEQLNLRPKSIQLLQELSDGKVHNKKKVAAAIGCKMNSTWANMLTSVKKLQLVKFDRETITLSDDMFPFGRPE</sequence>
<protein>
    <submittedName>
        <fullName evidence="2">Uncharacterized protein</fullName>
    </submittedName>
</protein>
<dbReference type="EMBL" id="CAACVS010000186">
    <property type="protein sequence ID" value="VEU38787.1"/>
    <property type="molecule type" value="Genomic_DNA"/>
</dbReference>
<evidence type="ECO:0000313" key="3">
    <source>
        <dbReference type="Proteomes" id="UP000291116"/>
    </source>
</evidence>